<comment type="caution">
    <text evidence="1">The sequence shown here is derived from an EMBL/GenBank/DDBJ whole genome shotgun (WGS) entry which is preliminary data.</text>
</comment>
<dbReference type="Proteomes" id="UP001254165">
    <property type="component" value="Unassembled WGS sequence"/>
</dbReference>
<keyword evidence="2" id="KW-1185">Reference proteome</keyword>
<accession>A0ABU3NQB6</accession>
<evidence type="ECO:0008006" key="3">
    <source>
        <dbReference type="Google" id="ProtNLM"/>
    </source>
</evidence>
<evidence type="ECO:0000313" key="1">
    <source>
        <dbReference type="EMBL" id="MDT8899023.1"/>
    </source>
</evidence>
<reference evidence="1 2" key="1">
    <citation type="submission" date="2023-07" db="EMBL/GenBank/DDBJ databases">
        <title>Novel species of Thermanaerothrix with wide hydrolytic capabilities.</title>
        <authorList>
            <person name="Zayulina K.S."/>
            <person name="Podosokorskaya O.A."/>
            <person name="Elcheninov A.G."/>
        </authorList>
    </citation>
    <scope>NUCLEOTIDE SEQUENCE [LARGE SCALE GENOMIC DNA]</scope>
    <source>
        <strain evidence="1 2">4228-RoL</strain>
    </source>
</reference>
<protein>
    <recommendedName>
        <fullName evidence="3">3-keto-disaccharide hydrolase domain-containing protein</fullName>
    </recommendedName>
</protein>
<proteinExistence type="predicted"/>
<dbReference type="EMBL" id="JAUHMF010000002">
    <property type="protein sequence ID" value="MDT8899023.1"/>
    <property type="molecule type" value="Genomic_DNA"/>
</dbReference>
<organism evidence="1 2">
    <name type="scientific">Thermanaerothrix solaris</name>
    <dbReference type="NCBI Taxonomy" id="3058434"/>
    <lineage>
        <taxon>Bacteria</taxon>
        <taxon>Bacillati</taxon>
        <taxon>Chloroflexota</taxon>
        <taxon>Anaerolineae</taxon>
        <taxon>Anaerolineales</taxon>
        <taxon>Anaerolineaceae</taxon>
        <taxon>Thermanaerothrix</taxon>
    </lineage>
</organism>
<dbReference type="Gene3D" id="2.60.120.560">
    <property type="entry name" value="Exo-inulinase, domain 1"/>
    <property type="match status" value="1"/>
</dbReference>
<sequence length="221" mass="24078">MLKPGSLWVLLVGLVVLGLPALACGLPGQVAPTATRQVEILFQDDFSDPDSGWDRRQDSDGVTDYTGDGAYRIRVDTPNLEVWANPGRNFKDVQIEVDATKVAGPDDNDFGVLCRYVDTQNFYFFLISSDGYFGIGKKVNGETQVIGAENLESHTAIRQGTTTNHIRADCVGNTLSLHVNGTLLRTVNDEALKEGDVGLIAGAYAEPGVEIFFDNFMVYKP</sequence>
<evidence type="ECO:0000313" key="2">
    <source>
        <dbReference type="Proteomes" id="UP001254165"/>
    </source>
</evidence>
<name>A0ABU3NQB6_9CHLR</name>
<gene>
    <name evidence="1" type="ORF">QYE77_12180</name>
</gene>
<dbReference type="RefSeq" id="WP_315625700.1">
    <property type="nucleotide sequence ID" value="NZ_JAUHMF010000002.1"/>
</dbReference>